<dbReference type="EMBL" id="HG966617">
    <property type="protein sequence ID" value="CDO61025.1"/>
    <property type="molecule type" value="Genomic_DNA"/>
</dbReference>
<evidence type="ECO:0000256" key="5">
    <source>
        <dbReference type="ARBA" id="ARBA00022475"/>
    </source>
</evidence>
<keyword evidence="15" id="KW-1185">Reference proteome</keyword>
<evidence type="ECO:0000256" key="6">
    <source>
        <dbReference type="ARBA" id="ARBA00022692"/>
    </source>
</evidence>
<dbReference type="InterPro" id="IPR004692">
    <property type="entry name" value="SecG"/>
</dbReference>
<feature type="transmembrane region" description="Helical" evidence="12">
    <location>
        <begin position="55"/>
        <end position="74"/>
    </location>
</feature>
<keyword evidence="10 12" id="KW-0472">Membrane</keyword>
<dbReference type="STRING" id="1458461.BN1012_Phect2812"/>
<evidence type="ECO:0000256" key="8">
    <source>
        <dbReference type="ARBA" id="ARBA00022989"/>
    </source>
</evidence>
<sequence>MENILLVIHTLVAIALVGVVLLQRSEGGALGIGGGGGGAGGGMFSSRTAANLLTRATGILAVIFFLSSIALTVIHTNDRNPGSIVDRITPVAPLNTEADGATEPDLGVAPPTAGPVDEEPAVPRPE</sequence>
<name>X5MN64_9HYPH</name>
<evidence type="ECO:0000256" key="11">
    <source>
        <dbReference type="ARBA" id="ARBA00025182"/>
    </source>
</evidence>
<comment type="subcellular location">
    <subcellularLocation>
        <location evidence="1 12">Cell membrane</location>
        <topology evidence="1 12">Multi-pass membrane protein</topology>
    </subcellularLocation>
</comment>
<comment type="similarity">
    <text evidence="2 12">Belongs to the SecG family.</text>
</comment>
<dbReference type="RefSeq" id="WP_043948929.1">
    <property type="nucleotide sequence ID" value="NZ_HG966617.1"/>
</dbReference>
<evidence type="ECO:0000256" key="12">
    <source>
        <dbReference type="RuleBase" id="RU365087"/>
    </source>
</evidence>
<evidence type="ECO:0000313" key="14">
    <source>
        <dbReference type="EMBL" id="CDO61025.1"/>
    </source>
</evidence>
<dbReference type="GO" id="GO:0009306">
    <property type="term" value="P:protein secretion"/>
    <property type="evidence" value="ECO:0007669"/>
    <property type="project" value="UniProtKB-UniRule"/>
</dbReference>
<keyword evidence="5 12" id="KW-1003">Cell membrane</keyword>
<dbReference type="OrthoDB" id="7366942at2"/>
<comment type="function">
    <text evidence="11 12">Involved in protein export. Participates in an early event of protein translocation.</text>
</comment>
<dbReference type="GO" id="GO:0065002">
    <property type="term" value="P:intracellular protein transmembrane transport"/>
    <property type="evidence" value="ECO:0007669"/>
    <property type="project" value="TreeGrafter"/>
</dbReference>
<comment type="caution">
    <text evidence="12">Lacks conserved residue(s) required for the propagation of feature annotation.</text>
</comment>
<dbReference type="KEGG" id="pect:BN1012_Phect2812"/>
<evidence type="ECO:0000256" key="3">
    <source>
        <dbReference type="ARBA" id="ARBA00017876"/>
    </source>
</evidence>
<keyword evidence="7 12" id="KW-0653">Protein transport</keyword>
<dbReference type="GO" id="GO:0043952">
    <property type="term" value="P:protein transport by the Sec complex"/>
    <property type="evidence" value="ECO:0007669"/>
    <property type="project" value="TreeGrafter"/>
</dbReference>
<evidence type="ECO:0000256" key="2">
    <source>
        <dbReference type="ARBA" id="ARBA00008445"/>
    </source>
</evidence>
<keyword evidence="9 12" id="KW-0811">Translocation</keyword>
<evidence type="ECO:0000256" key="1">
    <source>
        <dbReference type="ARBA" id="ARBA00004651"/>
    </source>
</evidence>
<dbReference type="PRINTS" id="PR01651">
    <property type="entry name" value="SECGEXPORT"/>
</dbReference>
<organism evidence="14 15">
    <name type="scientific">Candidatus Phaeomarinibacter ectocarpi</name>
    <dbReference type="NCBI Taxonomy" id="1458461"/>
    <lineage>
        <taxon>Bacteria</taxon>
        <taxon>Pseudomonadati</taxon>
        <taxon>Pseudomonadota</taxon>
        <taxon>Alphaproteobacteria</taxon>
        <taxon>Hyphomicrobiales</taxon>
        <taxon>Parvibaculaceae</taxon>
        <taxon>Candidatus Phaeomarinibacter</taxon>
    </lineage>
</organism>
<proteinExistence type="inferred from homology"/>
<dbReference type="HOGENOM" id="CLU_094156_5_0_5"/>
<dbReference type="Proteomes" id="UP000032160">
    <property type="component" value="Chromosome I"/>
</dbReference>
<gene>
    <name evidence="14" type="ORF">BN1012_Phect2812</name>
</gene>
<accession>X5MN64</accession>
<dbReference type="NCBIfam" id="TIGR00810">
    <property type="entry name" value="secG"/>
    <property type="match status" value="1"/>
</dbReference>
<feature type="region of interest" description="Disordered" evidence="13">
    <location>
        <begin position="95"/>
        <end position="126"/>
    </location>
</feature>
<evidence type="ECO:0000313" key="15">
    <source>
        <dbReference type="Proteomes" id="UP000032160"/>
    </source>
</evidence>
<dbReference type="Pfam" id="PF03840">
    <property type="entry name" value="SecG"/>
    <property type="match status" value="1"/>
</dbReference>
<dbReference type="GO" id="GO:0015450">
    <property type="term" value="F:protein-transporting ATPase activity"/>
    <property type="evidence" value="ECO:0007669"/>
    <property type="project" value="UniProtKB-UniRule"/>
</dbReference>
<protein>
    <recommendedName>
        <fullName evidence="3 12">Protein-export membrane protein SecG</fullName>
    </recommendedName>
</protein>
<keyword evidence="6 12" id="KW-0812">Transmembrane</keyword>
<reference evidence="14 15" key="1">
    <citation type="journal article" date="2014" name="Front. Genet.">
        <title>Genome and metabolic network of "Candidatus Phaeomarinobacter ectocarpi" Ec32, a new candidate genus of Alphaproteobacteria frequently associated with brown algae.</title>
        <authorList>
            <person name="Dittami S.M."/>
            <person name="Barbeyron T."/>
            <person name="Boyen C."/>
            <person name="Cambefort J."/>
            <person name="Collet G."/>
            <person name="Delage L."/>
            <person name="Gobet A."/>
            <person name="Groisillier A."/>
            <person name="Leblanc C."/>
            <person name="Michel G."/>
            <person name="Scornet D."/>
            <person name="Siegel A."/>
            <person name="Tapia J.E."/>
            <person name="Tonon T."/>
        </authorList>
    </citation>
    <scope>NUCLEOTIDE SEQUENCE [LARGE SCALE GENOMIC DNA]</scope>
    <source>
        <strain evidence="14 15">Ec32</strain>
    </source>
</reference>
<dbReference type="PATRIC" id="fig|1458461.3.peg.2818"/>
<dbReference type="PANTHER" id="PTHR34182">
    <property type="entry name" value="PROTEIN-EXPORT MEMBRANE PROTEIN SECG"/>
    <property type="match status" value="1"/>
</dbReference>
<evidence type="ECO:0000256" key="9">
    <source>
        <dbReference type="ARBA" id="ARBA00023010"/>
    </source>
</evidence>
<keyword evidence="4 12" id="KW-0813">Transport</keyword>
<evidence type="ECO:0000256" key="7">
    <source>
        <dbReference type="ARBA" id="ARBA00022927"/>
    </source>
</evidence>
<evidence type="ECO:0000256" key="4">
    <source>
        <dbReference type="ARBA" id="ARBA00022448"/>
    </source>
</evidence>
<dbReference type="AlphaFoldDB" id="X5MN64"/>
<evidence type="ECO:0000256" key="13">
    <source>
        <dbReference type="SAM" id="MobiDB-lite"/>
    </source>
</evidence>
<evidence type="ECO:0000256" key="10">
    <source>
        <dbReference type="ARBA" id="ARBA00023136"/>
    </source>
</evidence>
<dbReference type="PANTHER" id="PTHR34182:SF1">
    <property type="entry name" value="PROTEIN-EXPORT MEMBRANE PROTEIN SECG"/>
    <property type="match status" value="1"/>
</dbReference>
<dbReference type="GO" id="GO:0005886">
    <property type="term" value="C:plasma membrane"/>
    <property type="evidence" value="ECO:0007669"/>
    <property type="project" value="UniProtKB-SubCell"/>
</dbReference>
<keyword evidence="8 12" id="KW-1133">Transmembrane helix</keyword>